<dbReference type="PANTHER" id="PTHR14705">
    <property type="entry name" value="CATION CHANNEL SPERM-ASSOCIATED PROTEIN SUBUNIT BETA"/>
    <property type="match status" value="1"/>
</dbReference>
<keyword evidence="5" id="KW-1185">Reference proteome</keyword>
<dbReference type="OrthoDB" id="2159869at2759"/>
<dbReference type="STRING" id="158441.A0A226E1M9"/>
<dbReference type="Pfam" id="PF15149">
    <property type="entry name" value="CATSPERB_C"/>
    <property type="match status" value="1"/>
</dbReference>
<evidence type="ECO:0000259" key="3">
    <source>
        <dbReference type="Pfam" id="PF15149"/>
    </source>
</evidence>
<evidence type="ECO:0000256" key="2">
    <source>
        <dbReference type="SAM" id="SignalP"/>
    </source>
</evidence>
<keyword evidence="1" id="KW-0472">Membrane</keyword>
<accession>A0A226E1M9</accession>
<reference evidence="4 5" key="1">
    <citation type="submission" date="2015-12" db="EMBL/GenBank/DDBJ databases">
        <title>The genome of Folsomia candida.</title>
        <authorList>
            <person name="Faddeeva A."/>
            <person name="Derks M.F."/>
            <person name="Anvar Y."/>
            <person name="Smit S."/>
            <person name="Van Straalen N."/>
            <person name="Roelofs D."/>
        </authorList>
    </citation>
    <scope>NUCLEOTIDE SEQUENCE [LARGE SCALE GENOMIC DNA]</scope>
    <source>
        <strain evidence="4 5">VU population</strain>
        <tissue evidence="4">Whole body</tissue>
    </source>
</reference>
<dbReference type="EMBL" id="LNIX01000007">
    <property type="protein sequence ID" value="OXA51359.1"/>
    <property type="molecule type" value="Genomic_DNA"/>
</dbReference>
<dbReference type="GO" id="GO:0036128">
    <property type="term" value="C:CatSper complex"/>
    <property type="evidence" value="ECO:0007669"/>
    <property type="project" value="InterPro"/>
</dbReference>
<dbReference type="PANTHER" id="PTHR14705:SF0">
    <property type="entry name" value="CATION CHANNEL SPERM-ASSOCIATED AUXILIARY SUBUNIT BETA"/>
    <property type="match status" value="1"/>
</dbReference>
<evidence type="ECO:0000313" key="4">
    <source>
        <dbReference type="EMBL" id="OXA51359.1"/>
    </source>
</evidence>
<protein>
    <submittedName>
        <fullName evidence="4">Cation channel sperm-associated protein subunit beta</fullName>
    </submittedName>
</protein>
<dbReference type="InterPro" id="IPR048789">
    <property type="entry name" value="CATSPERB_C"/>
</dbReference>
<evidence type="ECO:0000256" key="1">
    <source>
        <dbReference type="SAM" id="Phobius"/>
    </source>
</evidence>
<dbReference type="Proteomes" id="UP000198287">
    <property type="component" value="Unassembled WGS sequence"/>
</dbReference>
<name>A0A226E1M9_FOLCA</name>
<keyword evidence="2" id="KW-0732">Signal</keyword>
<comment type="caution">
    <text evidence="4">The sequence shown here is derived from an EMBL/GenBank/DDBJ whole genome shotgun (WGS) entry which is preliminary data.</text>
</comment>
<feature type="signal peptide" evidence="2">
    <location>
        <begin position="1"/>
        <end position="20"/>
    </location>
</feature>
<dbReference type="OMA" id="GLFHFKA"/>
<dbReference type="AlphaFoldDB" id="A0A226E1M9"/>
<gene>
    <name evidence="4" type="ORF">Fcan01_13691</name>
</gene>
<dbReference type="GO" id="GO:0005929">
    <property type="term" value="C:cilium"/>
    <property type="evidence" value="ECO:0007669"/>
    <property type="project" value="TreeGrafter"/>
</dbReference>
<organism evidence="4 5">
    <name type="scientific">Folsomia candida</name>
    <name type="common">Springtail</name>
    <dbReference type="NCBI Taxonomy" id="158441"/>
    <lineage>
        <taxon>Eukaryota</taxon>
        <taxon>Metazoa</taxon>
        <taxon>Ecdysozoa</taxon>
        <taxon>Arthropoda</taxon>
        <taxon>Hexapoda</taxon>
        <taxon>Collembola</taxon>
        <taxon>Entomobryomorpha</taxon>
        <taxon>Isotomoidea</taxon>
        <taxon>Isotomidae</taxon>
        <taxon>Proisotominae</taxon>
        <taxon>Folsomia</taxon>
    </lineage>
</organism>
<keyword evidence="1" id="KW-1133">Transmembrane helix</keyword>
<feature type="chain" id="PRO_5012556319" evidence="2">
    <location>
        <begin position="21"/>
        <end position="773"/>
    </location>
</feature>
<keyword evidence="1" id="KW-0812">Transmembrane</keyword>
<proteinExistence type="predicted"/>
<feature type="transmembrane region" description="Helical" evidence="1">
    <location>
        <begin position="718"/>
        <end position="738"/>
    </location>
</feature>
<feature type="domain" description="Cation channel sperm-associated protein subunit beta C-terminal" evidence="3">
    <location>
        <begin position="512"/>
        <end position="738"/>
    </location>
</feature>
<sequence>MASPFLVLVAILAHLHSSTSSQLAPQPSRINRTSDGRGPELKDAILNASLHQADAGQELNTTLPPTDGPLVPFLIEGGTTLLYEAVLSGEDDEEDSYISPTYLGKQITCEYTQPDPNTGLFDPKTYPDYNCNLYIRHIKPISHLIGFRQMMLASVIKPIALIFCPTYAVIYLVPQSNVALVMMTTLNYTELQVGWTQWFPTFTAVLLQGFPYPEDHSIMWGYATQFSYSEVGFSQDPHNNYFLDMSTKKYRERRLRRPAGGGENLDEVEWREFVGRKKEMLGDEFVDPLERLEEVAHRMYAKLNVSNPRANGSRPSAEFEVQQKDTFWRIEDSGCHHRIELVENPVLKGDGGLVTLDLHDSISFTIRALPLTAIGRLSMYRPLFVITNSHPEVLSVVKKHEYDSEAKIQTAKVMLSPTGKSIGTSNITIRATLSSIQCAGPNELTYTVQVDHEKGRRLWVNFPIPICKSGHFGRDRPWKEDKPYCIDPHVILEAGNAVSSESHPKKIHIQDSTPIFIKLPINYRPPSIRGEEIPLSTHTYNADPSKPAYHNYYHITNDTRKLRKCNFRSNRSECGCSDADKLADDPEVSDCKEMVYTVPRAKSFQVSLDYDPVMREQDQIPEFFRPKDHFSVYIEEINNRREFTLYSQPTPLLDAINSDVRLHEGRGPFYNAQNITITLHGTGLFHFKAGLGKFDSFGEVTGYFTVYSDSNELNHIKLVVVMLLTITFCFSLIFLGFMRVRKRLSSQLPFQTREKTNGIRSSNLVYWKWISNK</sequence>
<evidence type="ECO:0000313" key="5">
    <source>
        <dbReference type="Proteomes" id="UP000198287"/>
    </source>
</evidence>
<dbReference type="InterPro" id="IPR028748">
    <property type="entry name" value="CATSPERB"/>
</dbReference>